<dbReference type="AlphaFoldDB" id="A0A1B6IAI7"/>
<dbReference type="GO" id="GO:0005506">
    <property type="term" value="F:iron ion binding"/>
    <property type="evidence" value="ECO:0007669"/>
    <property type="project" value="InterPro"/>
</dbReference>
<feature type="non-terminal residue" evidence="13">
    <location>
        <position position="197"/>
    </location>
</feature>
<keyword evidence="12" id="KW-0472">Membrane</keyword>
<dbReference type="EMBL" id="GECU01023750">
    <property type="protein sequence ID" value="JAS83956.1"/>
    <property type="molecule type" value="Transcribed_RNA"/>
</dbReference>
<dbReference type="PANTHER" id="PTHR24292:SF54">
    <property type="entry name" value="CYP9F3-RELATED"/>
    <property type="match status" value="1"/>
</dbReference>
<evidence type="ECO:0000256" key="11">
    <source>
        <dbReference type="ARBA" id="ARBA00023033"/>
    </source>
</evidence>
<evidence type="ECO:0008006" key="14">
    <source>
        <dbReference type="Google" id="ProtNLM"/>
    </source>
</evidence>
<organism evidence="13">
    <name type="scientific">Homalodisca liturata</name>
    <dbReference type="NCBI Taxonomy" id="320908"/>
    <lineage>
        <taxon>Eukaryota</taxon>
        <taxon>Metazoa</taxon>
        <taxon>Ecdysozoa</taxon>
        <taxon>Arthropoda</taxon>
        <taxon>Hexapoda</taxon>
        <taxon>Insecta</taxon>
        <taxon>Pterygota</taxon>
        <taxon>Neoptera</taxon>
        <taxon>Paraneoptera</taxon>
        <taxon>Hemiptera</taxon>
        <taxon>Auchenorrhyncha</taxon>
        <taxon>Membracoidea</taxon>
        <taxon>Cicadellidae</taxon>
        <taxon>Cicadellinae</taxon>
        <taxon>Proconiini</taxon>
        <taxon>Homalodisca</taxon>
    </lineage>
</organism>
<dbReference type="Gene3D" id="1.10.630.10">
    <property type="entry name" value="Cytochrome P450"/>
    <property type="match status" value="1"/>
</dbReference>
<evidence type="ECO:0000256" key="5">
    <source>
        <dbReference type="ARBA" id="ARBA00022617"/>
    </source>
</evidence>
<dbReference type="PRINTS" id="PR00464">
    <property type="entry name" value="EP450II"/>
</dbReference>
<evidence type="ECO:0000256" key="7">
    <source>
        <dbReference type="ARBA" id="ARBA00022824"/>
    </source>
</evidence>
<comment type="cofactor">
    <cofactor evidence="1">
        <name>heme</name>
        <dbReference type="ChEBI" id="CHEBI:30413"/>
    </cofactor>
</comment>
<keyword evidence="8" id="KW-0492">Microsome</keyword>
<feature type="non-terminal residue" evidence="13">
    <location>
        <position position="1"/>
    </location>
</feature>
<proteinExistence type="inferred from homology"/>
<keyword evidence="6" id="KW-0479">Metal-binding</keyword>
<dbReference type="InterPro" id="IPR036396">
    <property type="entry name" value="Cyt_P450_sf"/>
</dbReference>
<evidence type="ECO:0000313" key="13">
    <source>
        <dbReference type="EMBL" id="JAS83956.1"/>
    </source>
</evidence>
<dbReference type="Pfam" id="PF00067">
    <property type="entry name" value="p450"/>
    <property type="match status" value="1"/>
</dbReference>
<name>A0A1B6IAI7_9HEMI</name>
<sequence length="197" mass="22851">SLGLIDIRNPSLLVRDPELIGHILEKDFSNFTDHTMVDPNPAEYLLNHLYNLKGQEWRDMRHKLAPAYTAAKVKMMFCLVQRCSADLRKAFTKLTSDNSVVNVKDCMSRFTMDVIATCVYGVEINSLENEDSEFCLMGRKSNEVSVVMLLKMYLMNAFPIFKKIHCFNYMDSDVTEFFTRTIRSAVEYRESQSVERF</sequence>
<comment type="subcellular location">
    <subcellularLocation>
        <location evidence="3">Endoplasmic reticulum membrane</location>
        <topology evidence="3">Peripheral membrane protein</topology>
    </subcellularLocation>
    <subcellularLocation>
        <location evidence="2">Microsome membrane</location>
        <topology evidence="2">Peripheral membrane protein</topology>
    </subcellularLocation>
</comment>
<evidence type="ECO:0000256" key="2">
    <source>
        <dbReference type="ARBA" id="ARBA00004174"/>
    </source>
</evidence>
<gene>
    <name evidence="13" type="ORF">g.3092</name>
</gene>
<dbReference type="GO" id="GO:0020037">
    <property type="term" value="F:heme binding"/>
    <property type="evidence" value="ECO:0007669"/>
    <property type="project" value="InterPro"/>
</dbReference>
<keyword evidence="7" id="KW-0256">Endoplasmic reticulum</keyword>
<evidence type="ECO:0000256" key="6">
    <source>
        <dbReference type="ARBA" id="ARBA00022723"/>
    </source>
</evidence>
<dbReference type="InterPro" id="IPR001128">
    <property type="entry name" value="Cyt_P450"/>
</dbReference>
<reference evidence="13" key="1">
    <citation type="submission" date="2015-11" db="EMBL/GenBank/DDBJ databases">
        <title>De novo transcriptome assembly of four potential Pierce s Disease insect vectors from Arizona vineyards.</title>
        <authorList>
            <person name="Tassone E.E."/>
        </authorList>
    </citation>
    <scope>NUCLEOTIDE SEQUENCE</scope>
</reference>
<protein>
    <recommendedName>
        <fullName evidence="14">Cytochrome P450</fullName>
    </recommendedName>
</protein>
<comment type="similarity">
    <text evidence="4">Belongs to the cytochrome P450 family.</text>
</comment>
<keyword evidence="11" id="KW-0503">Monooxygenase</keyword>
<evidence type="ECO:0000256" key="3">
    <source>
        <dbReference type="ARBA" id="ARBA00004406"/>
    </source>
</evidence>
<dbReference type="InterPro" id="IPR050476">
    <property type="entry name" value="Insect_CytP450_Detox"/>
</dbReference>
<evidence type="ECO:0000256" key="4">
    <source>
        <dbReference type="ARBA" id="ARBA00010617"/>
    </source>
</evidence>
<evidence type="ECO:0000256" key="10">
    <source>
        <dbReference type="ARBA" id="ARBA00023004"/>
    </source>
</evidence>
<dbReference type="GO" id="GO:0016705">
    <property type="term" value="F:oxidoreductase activity, acting on paired donors, with incorporation or reduction of molecular oxygen"/>
    <property type="evidence" value="ECO:0007669"/>
    <property type="project" value="InterPro"/>
</dbReference>
<dbReference type="PANTHER" id="PTHR24292">
    <property type="entry name" value="CYTOCHROME P450"/>
    <property type="match status" value="1"/>
</dbReference>
<evidence type="ECO:0000256" key="9">
    <source>
        <dbReference type="ARBA" id="ARBA00023002"/>
    </source>
</evidence>
<dbReference type="GO" id="GO:0005789">
    <property type="term" value="C:endoplasmic reticulum membrane"/>
    <property type="evidence" value="ECO:0007669"/>
    <property type="project" value="UniProtKB-SubCell"/>
</dbReference>
<accession>A0A1B6IAI7</accession>
<evidence type="ECO:0000256" key="1">
    <source>
        <dbReference type="ARBA" id="ARBA00001971"/>
    </source>
</evidence>
<keyword evidence="9" id="KW-0560">Oxidoreductase</keyword>
<keyword evidence="5" id="KW-0349">Heme</keyword>
<dbReference type="GO" id="GO:0004497">
    <property type="term" value="F:monooxygenase activity"/>
    <property type="evidence" value="ECO:0007669"/>
    <property type="project" value="UniProtKB-KW"/>
</dbReference>
<evidence type="ECO:0000256" key="8">
    <source>
        <dbReference type="ARBA" id="ARBA00022848"/>
    </source>
</evidence>
<evidence type="ECO:0000256" key="12">
    <source>
        <dbReference type="ARBA" id="ARBA00023136"/>
    </source>
</evidence>
<keyword evidence="10" id="KW-0408">Iron</keyword>
<dbReference type="SUPFAM" id="SSF48264">
    <property type="entry name" value="Cytochrome P450"/>
    <property type="match status" value="1"/>
</dbReference>
<dbReference type="InterPro" id="IPR002402">
    <property type="entry name" value="Cyt_P450_E_grp-II"/>
</dbReference>